<evidence type="ECO:0000256" key="3">
    <source>
        <dbReference type="ARBA" id="ARBA00022723"/>
    </source>
</evidence>
<gene>
    <name evidence="7" type="primary">tsaD</name>
    <name evidence="9" type="ORF">Megvenef_01118</name>
</gene>
<feature type="domain" description="Gcp-like" evidence="8">
    <location>
        <begin position="25"/>
        <end position="313"/>
    </location>
</feature>
<evidence type="ECO:0000256" key="7">
    <source>
        <dbReference type="HAMAP-Rule" id="MF_01445"/>
    </source>
</evidence>
<feature type="binding site" evidence="7">
    <location>
        <position position="185"/>
    </location>
    <ligand>
        <name>substrate</name>
    </ligand>
</feature>
<comment type="subcellular location">
    <subcellularLocation>
        <location evidence="7">Cytoplasm</location>
    </subcellularLocation>
</comment>
<dbReference type="EMBL" id="JARJFB010000087">
    <property type="protein sequence ID" value="MEA0971145.1"/>
    <property type="molecule type" value="Genomic_DNA"/>
</dbReference>
<evidence type="ECO:0000259" key="8">
    <source>
        <dbReference type="Pfam" id="PF00814"/>
    </source>
</evidence>
<comment type="similarity">
    <text evidence="7">Belongs to the KAE1 / TsaD family.</text>
</comment>
<dbReference type="Proteomes" id="UP001291687">
    <property type="component" value="Unassembled WGS sequence"/>
</dbReference>
<reference evidence="9 10" key="1">
    <citation type="submission" date="2023-03" db="EMBL/GenBank/DDBJ databases">
        <title>Host association and intracellularity evolved multiple times independently in the Rickettsiales.</title>
        <authorList>
            <person name="Castelli M."/>
            <person name="Nardi T."/>
            <person name="Gammuto L."/>
            <person name="Bellinzona G."/>
            <person name="Sabaneyeva E."/>
            <person name="Potekhin A."/>
            <person name="Serra V."/>
            <person name="Petroni G."/>
            <person name="Sassera D."/>
        </authorList>
    </citation>
    <scope>NUCLEOTIDE SEQUENCE [LARGE SCALE GENOMIC DNA]</scope>
    <source>
        <strain evidence="9 10">Sr 2-6</strain>
    </source>
</reference>
<comment type="catalytic activity">
    <reaction evidence="6 7">
        <text>L-threonylcarbamoyladenylate + adenosine(37) in tRNA = N(6)-L-threonylcarbamoyladenosine(37) in tRNA + AMP + H(+)</text>
        <dbReference type="Rhea" id="RHEA:37059"/>
        <dbReference type="Rhea" id="RHEA-COMP:10162"/>
        <dbReference type="Rhea" id="RHEA-COMP:10163"/>
        <dbReference type="ChEBI" id="CHEBI:15378"/>
        <dbReference type="ChEBI" id="CHEBI:73682"/>
        <dbReference type="ChEBI" id="CHEBI:74411"/>
        <dbReference type="ChEBI" id="CHEBI:74418"/>
        <dbReference type="ChEBI" id="CHEBI:456215"/>
        <dbReference type="EC" id="2.3.1.234"/>
    </reaction>
</comment>
<feature type="binding site" evidence="7">
    <location>
        <position position="168"/>
    </location>
    <ligand>
        <name>substrate</name>
    </ligand>
</feature>
<dbReference type="PROSITE" id="PS01016">
    <property type="entry name" value="GLYCOPROTEASE"/>
    <property type="match status" value="1"/>
</dbReference>
<comment type="function">
    <text evidence="7">Required for the formation of a threonylcarbamoyl group on adenosine at position 37 (t(6)A37) in tRNAs that read codons beginning with adenine. Is involved in the transfer of the threonylcarbamoyl moiety of threonylcarbamoyl-AMP (TC-AMP) to the N6 group of A37, together with TsaE and TsaB. TsaD likely plays a direct catalytic role in this reaction.</text>
</comment>
<accession>A0ABU5NDA1</accession>
<dbReference type="NCBIfam" id="TIGR00329">
    <property type="entry name" value="gcp_kae1"/>
    <property type="match status" value="1"/>
</dbReference>
<keyword evidence="10" id="KW-1185">Reference proteome</keyword>
<dbReference type="PANTHER" id="PTHR11735:SF6">
    <property type="entry name" value="TRNA N6-ADENOSINE THREONYLCARBAMOYLTRANSFERASE, MITOCHONDRIAL"/>
    <property type="match status" value="1"/>
</dbReference>
<evidence type="ECO:0000313" key="10">
    <source>
        <dbReference type="Proteomes" id="UP001291687"/>
    </source>
</evidence>
<evidence type="ECO:0000313" key="9">
    <source>
        <dbReference type="EMBL" id="MEA0971145.1"/>
    </source>
</evidence>
<dbReference type="InterPro" id="IPR043129">
    <property type="entry name" value="ATPase_NBD"/>
</dbReference>
<dbReference type="EC" id="2.3.1.234" evidence="7"/>
<dbReference type="InterPro" id="IPR017860">
    <property type="entry name" value="Peptidase_M22_CS"/>
</dbReference>
<protein>
    <recommendedName>
        <fullName evidence="7">tRNA N6-adenosine threonylcarbamoyltransferase</fullName>
        <ecNumber evidence="7">2.3.1.234</ecNumber>
    </recommendedName>
    <alternativeName>
        <fullName evidence="7">N6-L-threonylcarbamoyladenine synthase</fullName>
        <shortName evidence="7">t(6)A synthase</shortName>
    </alternativeName>
    <alternativeName>
        <fullName evidence="7">t(6)A37 threonylcarbamoyladenosine biosynthesis protein TsaD</fullName>
    </alternativeName>
    <alternativeName>
        <fullName evidence="7">tRNA threonylcarbamoyladenosine biosynthesis protein TsaD</fullName>
    </alternativeName>
</protein>
<comment type="cofactor">
    <cofactor evidence="7">
        <name>Fe(2+)</name>
        <dbReference type="ChEBI" id="CHEBI:29033"/>
    </cofactor>
    <text evidence="7">Binds 1 Fe(2+) ion per subunit.</text>
</comment>
<dbReference type="Pfam" id="PF00814">
    <property type="entry name" value="TsaD"/>
    <property type="match status" value="1"/>
</dbReference>
<feature type="binding site" evidence="7">
    <location>
        <position position="278"/>
    </location>
    <ligand>
        <name>substrate</name>
    </ligand>
</feature>
<dbReference type="HAMAP" id="MF_01445">
    <property type="entry name" value="TsaD"/>
    <property type="match status" value="1"/>
</dbReference>
<evidence type="ECO:0000256" key="4">
    <source>
        <dbReference type="ARBA" id="ARBA00023004"/>
    </source>
</evidence>
<feature type="binding site" evidence="7">
    <location>
        <begin position="135"/>
        <end position="139"/>
    </location>
    <ligand>
        <name>substrate</name>
    </ligand>
</feature>
<feature type="binding site" evidence="7">
    <location>
        <position position="306"/>
    </location>
    <ligand>
        <name>Fe cation</name>
        <dbReference type="ChEBI" id="CHEBI:24875"/>
    </ligand>
</feature>
<dbReference type="NCBIfam" id="TIGR03723">
    <property type="entry name" value="T6A_TsaD_YgjD"/>
    <property type="match status" value="1"/>
</dbReference>
<keyword evidence="2 7" id="KW-0819">tRNA processing</keyword>
<feature type="binding site" evidence="7">
    <location>
        <position position="181"/>
    </location>
    <ligand>
        <name>substrate</name>
    </ligand>
</feature>
<evidence type="ECO:0000256" key="6">
    <source>
        <dbReference type="ARBA" id="ARBA00048117"/>
    </source>
</evidence>
<keyword evidence="7" id="KW-0963">Cytoplasm</keyword>
<dbReference type="SUPFAM" id="SSF53067">
    <property type="entry name" value="Actin-like ATPase domain"/>
    <property type="match status" value="2"/>
</dbReference>
<keyword evidence="4 7" id="KW-0408">Iron</keyword>
<feature type="binding site" evidence="7">
    <location>
        <position position="117"/>
    </location>
    <ligand>
        <name>Fe cation</name>
        <dbReference type="ChEBI" id="CHEBI:24875"/>
    </ligand>
</feature>
<dbReference type="PRINTS" id="PR00789">
    <property type="entry name" value="OSIALOPTASE"/>
</dbReference>
<name>A0ABU5NDA1_9RICK</name>
<dbReference type="InterPro" id="IPR017861">
    <property type="entry name" value="KAE1/TsaD"/>
</dbReference>
<dbReference type="Gene3D" id="3.30.420.40">
    <property type="match status" value="2"/>
</dbReference>
<keyword evidence="3 7" id="KW-0479">Metal-binding</keyword>
<sequence>MSIKVLGLESSCDDTAAAIVSSGHNILANIVISQTEEHVAFKGIVPEIAARSHLYNIKSAIDKCLFEASITLQEIDAIAATSGPGLIGGVIVGSMYGKALASALDKPFIAINHLEGHALTARLTNNVEFPYLLLLVSGGHCQFVAVHALGKYTILGQTLDDAVGEAFDKVAKMMNLGFPGGPIIEKIATNGDPKRFNFPRPLYNQKNSDMSFSGLKTAVRLKLQEIPVLSDRDMSDVAASFQQAVCDVLVQKTKFAIDQYEKMCQGKRLVVSGGAAANSQIRSDLSVLSERLGYNFVAPPIKLCTDNAAMIAFAGLERLKVGIMNGMDFKPRARWSLEELL</sequence>
<evidence type="ECO:0000256" key="1">
    <source>
        <dbReference type="ARBA" id="ARBA00022679"/>
    </source>
</evidence>
<evidence type="ECO:0000256" key="2">
    <source>
        <dbReference type="ARBA" id="ARBA00022694"/>
    </source>
</evidence>
<organism evidence="9 10">
    <name type="scientific">Candidatus Megaera venefica</name>
    <dbReference type="NCBI Taxonomy" id="2055910"/>
    <lineage>
        <taxon>Bacteria</taxon>
        <taxon>Pseudomonadati</taxon>
        <taxon>Pseudomonadota</taxon>
        <taxon>Alphaproteobacteria</taxon>
        <taxon>Rickettsiales</taxon>
        <taxon>Rickettsiaceae</taxon>
        <taxon>Candidatus Megaera</taxon>
    </lineage>
</organism>
<evidence type="ECO:0000256" key="5">
    <source>
        <dbReference type="ARBA" id="ARBA00023315"/>
    </source>
</evidence>
<dbReference type="InterPro" id="IPR022450">
    <property type="entry name" value="TsaD"/>
</dbReference>
<comment type="caution">
    <text evidence="9">The sequence shown here is derived from an EMBL/GenBank/DDBJ whole genome shotgun (WGS) entry which is preliminary data.</text>
</comment>
<dbReference type="CDD" id="cd24133">
    <property type="entry name" value="ASKHA_NBD_TsaD_bac"/>
    <property type="match status" value="1"/>
</dbReference>
<dbReference type="PANTHER" id="PTHR11735">
    <property type="entry name" value="TRNA N6-ADENOSINE THREONYLCARBAMOYLTRANSFERASE"/>
    <property type="match status" value="1"/>
</dbReference>
<feature type="binding site" evidence="7">
    <location>
        <position position="113"/>
    </location>
    <ligand>
        <name>Fe cation</name>
        <dbReference type="ChEBI" id="CHEBI:24875"/>
    </ligand>
</feature>
<keyword evidence="5 7" id="KW-0012">Acyltransferase</keyword>
<dbReference type="InterPro" id="IPR000905">
    <property type="entry name" value="Gcp-like_dom"/>
</dbReference>
<keyword evidence="1 7" id="KW-0808">Transferase</keyword>
<proteinExistence type="inferred from homology"/>